<dbReference type="AlphaFoldDB" id="A0A267DAM4"/>
<sequence>MSDEAEEQQEEQPTTEEEQQASASPAAPADKPRPVFGGEEDSGRNEAQIRMEEEKKKRMAKIEEEMKEYEEMRKEEREKLQAEIADLRSKREQRKKERAEEEKRLAEMRAVEEQKRRAEEEERQRRKREEEAVRKEERERRKREAEERLKTESQRNFTISKKSGGEAGIGGLDESKEGKSKEQLDAEKKATLEQRVQPLKIDGFSEQQLQEKAKELFKRIYDLEGDKYDLEQRFKTQNMEIVELSERARQMQKGGQKGSSSKVQTAPDPLAEKLSGIPPKIIMYSQYERVKDHRGFDERQELYKGPQYGVEYQRIKPTSKVIITDQGPRVIGSAEDGNHEDGGAEAAQPAEAEAAAE</sequence>
<dbReference type="Gene3D" id="1.20.5.350">
    <property type="match status" value="1"/>
</dbReference>
<dbReference type="Proteomes" id="UP000215902">
    <property type="component" value="Unassembled WGS sequence"/>
</dbReference>
<dbReference type="PANTHER" id="PTHR11521">
    <property type="entry name" value="TROPONIN T"/>
    <property type="match status" value="1"/>
</dbReference>
<keyword evidence="4" id="KW-1185">Reference proteome</keyword>
<dbReference type="InterPro" id="IPR038077">
    <property type="entry name" value="Troponin_sf"/>
</dbReference>
<dbReference type="EMBL" id="NIVC01004902">
    <property type="protein sequence ID" value="PAA46361.1"/>
    <property type="molecule type" value="Genomic_DNA"/>
</dbReference>
<dbReference type="InterPro" id="IPR001978">
    <property type="entry name" value="Troponin"/>
</dbReference>
<feature type="compositionally biased region" description="Basic and acidic residues" evidence="2">
    <location>
        <begin position="41"/>
        <end position="58"/>
    </location>
</feature>
<gene>
    <name evidence="3" type="ORF">BOX15_Mlig013920g2</name>
</gene>
<evidence type="ECO:0000256" key="2">
    <source>
        <dbReference type="SAM" id="MobiDB-lite"/>
    </source>
</evidence>
<proteinExistence type="inferred from homology"/>
<protein>
    <recommendedName>
        <fullName evidence="5">Troponin T</fullName>
    </recommendedName>
</protein>
<feature type="region of interest" description="Disordered" evidence="2">
    <location>
        <begin position="1"/>
        <end position="58"/>
    </location>
</feature>
<dbReference type="GO" id="GO:0005523">
    <property type="term" value="F:tropomyosin binding"/>
    <property type="evidence" value="ECO:0007669"/>
    <property type="project" value="TreeGrafter"/>
</dbReference>
<dbReference type="GO" id="GO:0045214">
    <property type="term" value="P:sarcomere organization"/>
    <property type="evidence" value="ECO:0007669"/>
    <property type="project" value="TreeGrafter"/>
</dbReference>
<dbReference type="STRING" id="282301.A0A267DAM4"/>
<dbReference type="PANTHER" id="PTHR11521:SF1">
    <property type="entry name" value="TROPONIN T, SKELETAL MUSCLE"/>
    <property type="match status" value="1"/>
</dbReference>
<dbReference type="OrthoDB" id="330499at2759"/>
<feature type="compositionally biased region" description="Low complexity" evidence="2">
    <location>
        <begin position="20"/>
        <end position="29"/>
    </location>
</feature>
<evidence type="ECO:0008006" key="5">
    <source>
        <dbReference type="Google" id="ProtNLM"/>
    </source>
</evidence>
<dbReference type="SUPFAM" id="SSF90250">
    <property type="entry name" value="Troponin coil-coiled subunits"/>
    <property type="match status" value="1"/>
</dbReference>
<feature type="region of interest" description="Disordered" evidence="2">
    <location>
        <begin position="248"/>
        <end position="274"/>
    </location>
</feature>
<feature type="compositionally biased region" description="Basic and acidic residues" evidence="2">
    <location>
        <begin position="86"/>
        <end position="153"/>
    </location>
</feature>
<evidence type="ECO:0000313" key="3">
    <source>
        <dbReference type="EMBL" id="PAA46361.1"/>
    </source>
</evidence>
<accession>A0A267DAM4</accession>
<feature type="compositionally biased region" description="Acidic residues" evidence="2">
    <location>
        <begin position="1"/>
        <end position="19"/>
    </location>
</feature>
<dbReference type="InterPro" id="IPR027707">
    <property type="entry name" value="TNNT"/>
</dbReference>
<organism evidence="3 4">
    <name type="scientific">Macrostomum lignano</name>
    <dbReference type="NCBI Taxonomy" id="282301"/>
    <lineage>
        <taxon>Eukaryota</taxon>
        <taxon>Metazoa</taxon>
        <taxon>Spiralia</taxon>
        <taxon>Lophotrochozoa</taxon>
        <taxon>Platyhelminthes</taxon>
        <taxon>Rhabditophora</taxon>
        <taxon>Macrostomorpha</taxon>
        <taxon>Macrostomida</taxon>
        <taxon>Macrostomidae</taxon>
        <taxon>Macrostomum</taxon>
    </lineage>
</organism>
<feature type="region of interest" description="Disordered" evidence="2">
    <location>
        <begin position="326"/>
        <end position="357"/>
    </location>
</feature>
<name>A0A267DAM4_9PLAT</name>
<dbReference type="Pfam" id="PF00992">
    <property type="entry name" value="Troponin"/>
    <property type="match status" value="1"/>
</dbReference>
<feature type="compositionally biased region" description="Low complexity" evidence="2">
    <location>
        <begin position="344"/>
        <end position="357"/>
    </location>
</feature>
<feature type="region of interest" description="Disordered" evidence="2">
    <location>
        <begin position="86"/>
        <end position="194"/>
    </location>
</feature>
<comment type="similarity">
    <text evidence="1">Belongs to the troponin T family.</text>
</comment>
<dbReference type="GO" id="GO:0006937">
    <property type="term" value="P:regulation of muscle contraction"/>
    <property type="evidence" value="ECO:0007669"/>
    <property type="project" value="InterPro"/>
</dbReference>
<evidence type="ECO:0000256" key="1">
    <source>
        <dbReference type="ARBA" id="ARBA00008330"/>
    </source>
</evidence>
<evidence type="ECO:0000313" key="4">
    <source>
        <dbReference type="Proteomes" id="UP000215902"/>
    </source>
</evidence>
<dbReference type="GO" id="GO:0005861">
    <property type="term" value="C:troponin complex"/>
    <property type="evidence" value="ECO:0007669"/>
    <property type="project" value="InterPro"/>
</dbReference>
<feature type="compositionally biased region" description="Basic and acidic residues" evidence="2">
    <location>
        <begin position="173"/>
        <end position="192"/>
    </location>
</feature>
<comment type="caution">
    <text evidence="3">The sequence shown here is derived from an EMBL/GenBank/DDBJ whole genome shotgun (WGS) entry which is preliminary data.</text>
</comment>
<reference evidence="3 4" key="1">
    <citation type="submission" date="2017-06" db="EMBL/GenBank/DDBJ databases">
        <title>A platform for efficient transgenesis in Macrostomum lignano, a flatworm model organism for stem cell research.</title>
        <authorList>
            <person name="Berezikov E."/>
        </authorList>
    </citation>
    <scope>NUCLEOTIDE SEQUENCE [LARGE SCALE GENOMIC DNA]</scope>
    <source>
        <strain evidence="3">DV1</strain>
        <tissue evidence="3">Whole organism</tissue>
    </source>
</reference>
<dbReference type="GO" id="GO:0006936">
    <property type="term" value="P:muscle contraction"/>
    <property type="evidence" value="ECO:0007669"/>
    <property type="project" value="TreeGrafter"/>
</dbReference>